<keyword evidence="9" id="KW-0408">Iron</keyword>
<evidence type="ECO:0000256" key="4">
    <source>
        <dbReference type="ARBA" id="ARBA00022617"/>
    </source>
</evidence>
<accession>A0A1J5QM68</accession>
<organism evidence="12">
    <name type="scientific">mine drainage metagenome</name>
    <dbReference type="NCBI Taxonomy" id="410659"/>
    <lineage>
        <taxon>unclassified sequences</taxon>
        <taxon>metagenomes</taxon>
        <taxon>ecological metagenomes</taxon>
    </lineage>
</organism>
<dbReference type="InterPro" id="IPR003317">
    <property type="entry name" value="Cyt-d_oxidase_su2"/>
</dbReference>
<keyword evidence="2" id="KW-0813">Transport</keyword>
<feature type="transmembrane region" description="Helical" evidence="11">
    <location>
        <begin position="335"/>
        <end position="359"/>
    </location>
</feature>
<gene>
    <name evidence="12" type="primary">cydB_8</name>
    <name evidence="12" type="ORF">GALL_335650</name>
</gene>
<reference evidence="12" key="1">
    <citation type="submission" date="2016-10" db="EMBL/GenBank/DDBJ databases">
        <title>Sequence of Gallionella enrichment culture.</title>
        <authorList>
            <person name="Poehlein A."/>
            <person name="Muehling M."/>
            <person name="Daniel R."/>
        </authorList>
    </citation>
    <scope>NUCLEOTIDE SEQUENCE</scope>
</reference>
<protein>
    <submittedName>
        <fullName evidence="12">Cytochrome bd-I ubiquinol oxidase subunit 2</fullName>
        <ecNumber evidence="12">1.10.3.10</ecNumber>
    </submittedName>
</protein>
<dbReference type="AlphaFoldDB" id="A0A1J5QM68"/>
<sequence length="379" mass="41508">MPDYETLKLIWWLFIGVLLIGFAITDGFDMGVTAWLPFLGKTDDERRVIINTVGAVWEGNQTWLVTAGGAIFAAWPFVYAAAFSGLYIAMLLVLFALFFRPVGFDYRSKLPDPRWRNAWDWGLFAGGAVPALIFGVAFGNLLLGLPFHFDETLRSFYTGSFWALLNPFALLCGVVSLSMLMMHGAIYLELRTDGVVQARARKAALAAGIVCASTFALAGIWLAAGIEGYRIVAMPDANSIFSPLSKTVEKVSGGWLTNYSRFPWMIAAPALGFVGIAVALWQGRAGRQALAFFSSSLALTGIILTAGFSMFPFIMPSSTDPNSSLTLWDAVSSQKTLGIMLIVTVVFLPIIILYTSWVYRVLRGKVTIRAIQENSHTAY</sequence>
<feature type="transmembrane region" description="Helical" evidence="11">
    <location>
        <begin position="77"/>
        <end position="100"/>
    </location>
</feature>
<dbReference type="PIRSF" id="PIRSF000267">
    <property type="entry name" value="Cyt_oxidse_sub2"/>
    <property type="match status" value="1"/>
</dbReference>
<keyword evidence="6" id="KW-0479">Metal-binding</keyword>
<dbReference type="PANTHER" id="PTHR43141">
    <property type="entry name" value="CYTOCHROME BD2 SUBUNIT II"/>
    <property type="match status" value="1"/>
</dbReference>
<comment type="caution">
    <text evidence="12">The sequence shown here is derived from an EMBL/GenBank/DDBJ whole genome shotgun (WGS) entry which is preliminary data.</text>
</comment>
<keyword evidence="10 11" id="KW-0472">Membrane</keyword>
<evidence type="ECO:0000256" key="2">
    <source>
        <dbReference type="ARBA" id="ARBA00022448"/>
    </source>
</evidence>
<dbReference type="GO" id="GO:0070069">
    <property type="term" value="C:cytochrome complex"/>
    <property type="evidence" value="ECO:0007669"/>
    <property type="project" value="TreeGrafter"/>
</dbReference>
<keyword evidence="3" id="KW-1003">Cell membrane</keyword>
<evidence type="ECO:0000256" key="1">
    <source>
        <dbReference type="ARBA" id="ARBA00004651"/>
    </source>
</evidence>
<evidence type="ECO:0000256" key="3">
    <source>
        <dbReference type="ARBA" id="ARBA00022475"/>
    </source>
</evidence>
<dbReference type="GO" id="GO:0016682">
    <property type="term" value="F:oxidoreductase activity, acting on diphenols and related substances as donors, oxygen as acceptor"/>
    <property type="evidence" value="ECO:0007669"/>
    <property type="project" value="TreeGrafter"/>
</dbReference>
<dbReference type="GO" id="GO:0009055">
    <property type="term" value="F:electron transfer activity"/>
    <property type="evidence" value="ECO:0007669"/>
    <property type="project" value="TreeGrafter"/>
</dbReference>
<keyword evidence="8 11" id="KW-1133">Transmembrane helix</keyword>
<name>A0A1J5QM68_9ZZZZ</name>
<feature type="transmembrane region" description="Helical" evidence="11">
    <location>
        <begin position="9"/>
        <end position="28"/>
    </location>
</feature>
<evidence type="ECO:0000256" key="6">
    <source>
        <dbReference type="ARBA" id="ARBA00022723"/>
    </source>
</evidence>
<dbReference type="GO" id="GO:0005886">
    <property type="term" value="C:plasma membrane"/>
    <property type="evidence" value="ECO:0007669"/>
    <property type="project" value="UniProtKB-SubCell"/>
</dbReference>
<dbReference type="Pfam" id="PF02322">
    <property type="entry name" value="Cyt_bd_oxida_II"/>
    <property type="match status" value="1"/>
</dbReference>
<keyword evidence="5 11" id="KW-0812">Transmembrane</keyword>
<comment type="subcellular location">
    <subcellularLocation>
        <location evidence="1">Cell membrane</location>
        <topology evidence="1">Multi-pass membrane protein</topology>
    </subcellularLocation>
</comment>
<feature type="transmembrane region" description="Helical" evidence="11">
    <location>
        <begin position="161"/>
        <end position="182"/>
    </location>
</feature>
<proteinExistence type="predicted"/>
<keyword evidence="4" id="KW-0349">Heme</keyword>
<dbReference type="EC" id="1.10.3.10" evidence="12"/>
<keyword evidence="12" id="KW-0560">Oxidoreductase</keyword>
<feature type="transmembrane region" description="Helical" evidence="11">
    <location>
        <begin position="121"/>
        <end position="149"/>
    </location>
</feature>
<evidence type="ECO:0000256" key="8">
    <source>
        <dbReference type="ARBA" id="ARBA00022989"/>
    </source>
</evidence>
<evidence type="ECO:0000313" key="12">
    <source>
        <dbReference type="EMBL" id="OIQ84606.1"/>
    </source>
</evidence>
<feature type="transmembrane region" description="Helical" evidence="11">
    <location>
        <begin position="290"/>
        <end position="315"/>
    </location>
</feature>
<dbReference type="GO" id="GO:0019646">
    <property type="term" value="P:aerobic electron transport chain"/>
    <property type="evidence" value="ECO:0007669"/>
    <property type="project" value="TreeGrafter"/>
</dbReference>
<dbReference type="NCBIfam" id="TIGR00203">
    <property type="entry name" value="cydB"/>
    <property type="match status" value="1"/>
</dbReference>
<dbReference type="PANTHER" id="PTHR43141:SF5">
    <property type="entry name" value="CYTOCHROME BD-I UBIQUINOL OXIDASE SUBUNIT 2"/>
    <property type="match status" value="1"/>
</dbReference>
<evidence type="ECO:0000256" key="5">
    <source>
        <dbReference type="ARBA" id="ARBA00022692"/>
    </source>
</evidence>
<dbReference type="GO" id="GO:0046872">
    <property type="term" value="F:metal ion binding"/>
    <property type="evidence" value="ECO:0007669"/>
    <property type="project" value="UniProtKB-KW"/>
</dbReference>
<feature type="transmembrane region" description="Helical" evidence="11">
    <location>
        <begin position="262"/>
        <end position="281"/>
    </location>
</feature>
<evidence type="ECO:0000256" key="9">
    <source>
        <dbReference type="ARBA" id="ARBA00023004"/>
    </source>
</evidence>
<feature type="transmembrane region" description="Helical" evidence="11">
    <location>
        <begin position="203"/>
        <end position="224"/>
    </location>
</feature>
<evidence type="ECO:0000256" key="10">
    <source>
        <dbReference type="ARBA" id="ARBA00023136"/>
    </source>
</evidence>
<keyword evidence="7" id="KW-0249">Electron transport</keyword>
<evidence type="ECO:0000256" key="11">
    <source>
        <dbReference type="SAM" id="Phobius"/>
    </source>
</evidence>
<evidence type="ECO:0000256" key="7">
    <source>
        <dbReference type="ARBA" id="ARBA00022982"/>
    </source>
</evidence>
<dbReference type="EMBL" id="MLJW01000605">
    <property type="protein sequence ID" value="OIQ84606.1"/>
    <property type="molecule type" value="Genomic_DNA"/>
</dbReference>